<gene>
    <name evidence="1" type="ORF">Agabi119p4_11566</name>
</gene>
<reference evidence="1 2" key="1">
    <citation type="journal article" name="Sci. Rep.">
        <title>Telomere-to-telomere assembled and centromere annotated genomes of the two main subspecies of the button mushroom Agaricus bisporus reveal especially polymorphic chromosome ends.</title>
        <authorList>
            <person name="Sonnenberg A.S.M."/>
            <person name="Sedaghat-Telgerd N."/>
            <person name="Lavrijssen B."/>
            <person name="Ohm R.A."/>
            <person name="Hendrickx P.M."/>
            <person name="Scholtmeijer K."/>
            <person name="Baars J.J.P."/>
            <person name="van Peer A."/>
        </authorList>
    </citation>
    <scope>NUCLEOTIDE SEQUENCE [LARGE SCALE GENOMIC DNA]</scope>
    <source>
        <strain evidence="1 2">H119_p4</strain>
    </source>
</reference>
<dbReference type="Proteomes" id="UP000629468">
    <property type="component" value="Unassembled WGS sequence"/>
</dbReference>
<organism evidence="1 2">
    <name type="scientific">Agaricus bisporus var. burnettii</name>
    <dbReference type="NCBI Taxonomy" id="192524"/>
    <lineage>
        <taxon>Eukaryota</taxon>
        <taxon>Fungi</taxon>
        <taxon>Dikarya</taxon>
        <taxon>Basidiomycota</taxon>
        <taxon>Agaricomycotina</taxon>
        <taxon>Agaricomycetes</taxon>
        <taxon>Agaricomycetidae</taxon>
        <taxon>Agaricales</taxon>
        <taxon>Agaricineae</taxon>
        <taxon>Agaricaceae</taxon>
        <taxon>Agaricus</taxon>
    </lineage>
</organism>
<evidence type="ECO:0000313" key="2">
    <source>
        <dbReference type="Proteomes" id="UP000629468"/>
    </source>
</evidence>
<dbReference type="AlphaFoldDB" id="A0A8H7BZS3"/>
<name>A0A8H7BZS3_AGABI</name>
<proteinExistence type="predicted"/>
<sequence>MLRFVPQSTISGFAERMAPRRSKWTSSLPHASDDQQKLYENFLDRRISHGFPLGKRGEALNYTEAVGNN</sequence>
<dbReference type="EMBL" id="JABXXO010000016">
    <property type="protein sequence ID" value="KAF7759871.1"/>
    <property type="molecule type" value="Genomic_DNA"/>
</dbReference>
<accession>A0A8H7BZS3</accession>
<evidence type="ECO:0000313" key="1">
    <source>
        <dbReference type="EMBL" id="KAF7759871.1"/>
    </source>
</evidence>
<protein>
    <submittedName>
        <fullName evidence="1">Uncharacterized protein</fullName>
    </submittedName>
</protein>
<comment type="caution">
    <text evidence="1">The sequence shown here is derived from an EMBL/GenBank/DDBJ whole genome shotgun (WGS) entry which is preliminary data.</text>
</comment>